<dbReference type="Proteomes" id="UP001595921">
    <property type="component" value="Unassembled WGS sequence"/>
</dbReference>
<proteinExistence type="predicted"/>
<dbReference type="AlphaFoldDB" id="A0ABD5P6S2"/>
<protein>
    <submittedName>
        <fullName evidence="2">Uncharacterized protein</fullName>
    </submittedName>
</protein>
<organism evidence="2 3">
    <name type="scientific">Halobium salinum</name>
    <dbReference type="NCBI Taxonomy" id="1364940"/>
    <lineage>
        <taxon>Archaea</taxon>
        <taxon>Methanobacteriati</taxon>
        <taxon>Methanobacteriota</taxon>
        <taxon>Stenosarchaea group</taxon>
        <taxon>Halobacteria</taxon>
        <taxon>Halobacteriales</taxon>
        <taxon>Haloferacaceae</taxon>
        <taxon>Halobium</taxon>
    </lineage>
</organism>
<gene>
    <name evidence="2" type="ORF">ACFO0N_01145</name>
</gene>
<evidence type="ECO:0000313" key="3">
    <source>
        <dbReference type="Proteomes" id="UP001595921"/>
    </source>
</evidence>
<evidence type="ECO:0000256" key="1">
    <source>
        <dbReference type="SAM" id="MobiDB-lite"/>
    </source>
</evidence>
<accession>A0ABD5P6S2</accession>
<dbReference type="EMBL" id="JBHSDS010000002">
    <property type="protein sequence ID" value="MFC4356550.1"/>
    <property type="molecule type" value="Genomic_DNA"/>
</dbReference>
<feature type="compositionally biased region" description="Polar residues" evidence="1">
    <location>
        <begin position="262"/>
        <end position="275"/>
    </location>
</feature>
<comment type="caution">
    <text evidence="2">The sequence shown here is derived from an EMBL/GenBank/DDBJ whole genome shotgun (WGS) entry which is preliminary data.</text>
</comment>
<name>A0ABD5P6S2_9EURY</name>
<feature type="region of interest" description="Disordered" evidence="1">
    <location>
        <begin position="245"/>
        <end position="275"/>
    </location>
</feature>
<reference evidence="2 3" key="1">
    <citation type="journal article" date="2019" name="Int. J. Syst. Evol. Microbiol.">
        <title>The Global Catalogue of Microorganisms (GCM) 10K type strain sequencing project: providing services to taxonomists for standard genome sequencing and annotation.</title>
        <authorList>
            <consortium name="The Broad Institute Genomics Platform"/>
            <consortium name="The Broad Institute Genome Sequencing Center for Infectious Disease"/>
            <person name="Wu L."/>
            <person name="Ma J."/>
        </authorList>
    </citation>
    <scope>NUCLEOTIDE SEQUENCE [LARGE SCALE GENOMIC DNA]</scope>
    <source>
        <strain evidence="2 3">CGMCC 1.12553</strain>
    </source>
</reference>
<dbReference type="RefSeq" id="WP_267624985.1">
    <property type="nucleotide sequence ID" value="NZ_JAODIW010000010.1"/>
</dbReference>
<evidence type="ECO:0000313" key="2">
    <source>
        <dbReference type="EMBL" id="MFC4356550.1"/>
    </source>
</evidence>
<keyword evidence="3" id="KW-1185">Reference proteome</keyword>
<sequence length="275" mass="29419">MAALDEMPVPDSVGVLLDTTDDLWRRLLQYVSDDRLDVREQDGEAVLRAVSPRLTIATVGENQSAGGAGYALLLWDAHPGLTYAGLDITIADASGDDADALARPTPEAEQHAPALVERLTGGEEARVESESSTGRTKAGMTARHVLQAAAEGRRAIVLTRPDDAPNVADTLLAEPPFCRSDSVEDGETRYYTSPRDLRIGGEALTRPGSRSNVWVREASGEVVLRDDVGTEHARFPDVAAAFSDADAYPGGERTVKRPSSPRRCSTASTPSPTQR</sequence>